<name>A0A9W9F370_9EURO</name>
<keyword evidence="13" id="KW-0406">Ion transport</keyword>
<dbReference type="InterPro" id="IPR006121">
    <property type="entry name" value="HMA_dom"/>
</dbReference>
<dbReference type="CDD" id="cd02094">
    <property type="entry name" value="P-type_ATPase_Cu-like"/>
    <property type="match status" value="1"/>
</dbReference>
<evidence type="ECO:0000256" key="5">
    <source>
        <dbReference type="ARBA" id="ARBA00022723"/>
    </source>
</evidence>
<feature type="transmembrane region" description="Helical" evidence="15">
    <location>
        <begin position="840"/>
        <end position="868"/>
    </location>
</feature>
<dbReference type="PANTHER" id="PTHR43520:SF32">
    <property type="entry name" value="COPPER RESISTANCE P-TYPE ATPASE (EUROFUNG)"/>
    <property type="match status" value="1"/>
</dbReference>
<dbReference type="NCBIfam" id="TIGR01494">
    <property type="entry name" value="ATPase_P-type"/>
    <property type="match status" value="2"/>
</dbReference>
<proteinExistence type="inferred from homology"/>
<dbReference type="EMBL" id="JAPQKH010000006">
    <property type="protein sequence ID" value="KAJ5092828.1"/>
    <property type="molecule type" value="Genomic_DNA"/>
</dbReference>
<keyword evidence="11 15" id="KW-1133">Transmembrane helix</keyword>
<dbReference type="GO" id="GO:0016020">
    <property type="term" value="C:membrane"/>
    <property type="evidence" value="ECO:0007669"/>
    <property type="project" value="UniProtKB-SubCell"/>
</dbReference>
<evidence type="ECO:0000256" key="10">
    <source>
        <dbReference type="ARBA" id="ARBA00022967"/>
    </source>
</evidence>
<dbReference type="PRINTS" id="PR00119">
    <property type="entry name" value="CATATPASE"/>
</dbReference>
<gene>
    <name evidence="18" type="ORF">N7456_008689</name>
</gene>
<dbReference type="InterPro" id="IPR008250">
    <property type="entry name" value="ATPase_P-typ_transduc_dom_A_sf"/>
</dbReference>
<dbReference type="Proteomes" id="UP001149165">
    <property type="component" value="Unassembled WGS sequence"/>
</dbReference>
<dbReference type="OrthoDB" id="432719at2759"/>
<dbReference type="Pfam" id="PF00702">
    <property type="entry name" value="Hydrolase"/>
    <property type="match status" value="1"/>
</dbReference>
<keyword evidence="6" id="KW-0677">Repeat</keyword>
<dbReference type="AlphaFoldDB" id="A0A9W9F370"/>
<dbReference type="InterPro" id="IPR017969">
    <property type="entry name" value="Heavy-metal-associated_CS"/>
</dbReference>
<dbReference type="SFLD" id="SFLDS00003">
    <property type="entry name" value="Haloacid_Dehalogenase"/>
    <property type="match status" value="1"/>
</dbReference>
<evidence type="ECO:0000313" key="18">
    <source>
        <dbReference type="EMBL" id="KAJ5092828.1"/>
    </source>
</evidence>
<protein>
    <submittedName>
        <fullName evidence="18">ATPase P-type K/Mg/Cd/Cu/Zn/Na/Ca/Na/H-transporter</fullName>
    </submittedName>
</protein>
<reference evidence="18" key="1">
    <citation type="submission" date="2022-11" db="EMBL/GenBank/DDBJ databases">
        <authorList>
            <person name="Petersen C."/>
        </authorList>
    </citation>
    <scope>NUCLEOTIDE SEQUENCE</scope>
    <source>
        <strain evidence="18">IBT 30069</strain>
    </source>
</reference>
<evidence type="ECO:0000259" key="17">
    <source>
        <dbReference type="PROSITE" id="PS50846"/>
    </source>
</evidence>
<keyword evidence="12" id="KW-0186">Copper</keyword>
<dbReference type="InterPro" id="IPR059000">
    <property type="entry name" value="ATPase_P-type_domA"/>
</dbReference>
<feature type="compositionally biased region" description="Polar residues" evidence="16">
    <location>
        <begin position="1"/>
        <end position="16"/>
    </location>
</feature>
<evidence type="ECO:0000256" key="1">
    <source>
        <dbReference type="ARBA" id="ARBA00004127"/>
    </source>
</evidence>
<feature type="transmembrane region" description="Helical" evidence="15">
    <location>
        <begin position="797"/>
        <end position="820"/>
    </location>
</feature>
<evidence type="ECO:0000256" key="4">
    <source>
        <dbReference type="ARBA" id="ARBA00022692"/>
    </source>
</evidence>
<evidence type="ECO:0000256" key="8">
    <source>
        <dbReference type="ARBA" id="ARBA00022840"/>
    </source>
</evidence>
<dbReference type="GO" id="GO:0005524">
    <property type="term" value="F:ATP binding"/>
    <property type="evidence" value="ECO:0007669"/>
    <property type="project" value="UniProtKB-UniRule"/>
</dbReference>
<dbReference type="InterPro" id="IPR027256">
    <property type="entry name" value="P-typ_ATPase_IB"/>
</dbReference>
<comment type="similarity">
    <text evidence="2 15">Belongs to the cation transport ATPase (P-type) (TC 3.A.3) family. Type IB subfamily.</text>
</comment>
<evidence type="ECO:0000256" key="7">
    <source>
        <dbReference type="ARBA" id="ARBA00022741"/>
    </source>
</evidence>
<feature type="region of interest" description="Disordered" evidence="16">
    <location>
        <begin position="1"/>
        <end position="21"/>
    </location>
</feature>
<evidence type="ECO:0000256" key="14">
    <source>
        <dbReference type="ARBA" id="ARBA00023136"/>
    </source>
</evidence>
<keyword evidence="10" id="KW-1278">Translocase</keyword>
<keyword evidence="19" id="KW-1185">Reference proteome</keyword>
<dbReference type="InterPro" id="IPR006122">
    <property type="entry name" value="HMA_Cu_ion-bd"/>
</dbReference>
<dbReference type="NCBIfam" id="TIGR01525">
    <property type="entry name" value="ATPase-IB_hvy"/>
    <property type="match status" value="1"/>
</dbReference>
<dbReference type="SFLD" id="SFLDG00002">
    <property type="entry name" value="C1.7:_P-type_atpase_like"/>
    <property type="match status" value="1"/>
</dbReference>
<evidence type="ECO:0000256" key="12">
    <source>
        <dbReference type="ARBA" id="ARBA00023008"/>
    </source>
</evidence>
<dbReference type="InterPro" id="IPR001757">
    <property type="entry name" value="P_typ_ATPase"/>
</dbReference>
<dbReference type="Gene3D" id="3.40.50.1000">
    <property type="entry name" value="HAD superfamily/HAD-like"/>
    <property type="match status" value="1"/>
</dbReference>
<dbReference type="FunFam" id="3.30.70.100:FF:000001">
    <property type="entry name" value="ATPase copper transporting beta"/>
    <property type="match status" value="2"/>
</dbReference>
<evidence type="ECO:0000313" key="19">
    <source>
        <dbReference type="Proteomes" id="UP001149165"/>
    </source>
</evidence>
<dbReference type="SUPFAM" id="SSF56784">
    <property type="entry name" value="HAD-like"/>
    <property type="match status" value="1"/>
</dbReference>
<dbReference type="SUPFAM" id="SSF81665">
    <property type="entry name" value="Calcium ATPase, transmembrane domain M"/>
    <property type="match status" value="1"/>
</dbReference>
<feature type="domain" description="HMA" evidence="17">
    <location>
        <begin position="238"/>
        <end position="304"/>
    </location>
</feature>
<dbReference type="FunFam" id="2.70.150.10:FF:000068">
    <property type="entry name" value="Copper resistance-associated P-type ATPase"/>
    <property type="match status" value="1"/>
</dbReference>
<keyword evidence="5 15" id="KW-0479">Metal-binding</keyword>
<dbReference type="InterPro" id="IPR023298">
    <property type="entry name" value="ATPase_P-typ_TM_dom_sf"/>
</dbReference>
<dbReference type="InterPro" id="IPR036412">
    <property type="entry name" value="HAD-like_sf"/>
</dbReference>
<feature type="transmembrane region" description="Helical" evidence="15">
    <location>
        <begin position="1239"/>
        <end position="1261"/>
    </location>
</feature>
<dbReference type="GO" id="GO:0005507">
    <property type="term" value="F:copper ion binding"/>
    <property type="evidence" value="ECO:0007669"/>
    <property type="project" value="InterPro"/>
</dbReference>
<evidence type="ECO:0000256" key="9">
    <source>
        <dbReference type="ARBA" id="ARBA00022842"/>
    </source>
</evidence>
<dbReference type="InterPro" id="IPR036163">
    <property type="entry name" value="HMA_dom_sf"/>
</dbReference>
<dbReference type="InterPro" id="IPR044492">
    <property type="entry name" value="P_typ_ATPase_HD_dom"/>
</dbReference>
<dbReference type="PRINTS" id="PR00120">
    <property type="entry name" value="HATPASE"/>
</dbReference>
<dbReference type="SUPFAM" id="SSF81653">
    <property type="entry name" value="Calcium ATPase, transduction domain A"/>
    <property type="match status" value="1"/>
</dbReference>
<dbReference type="PANTHER" id="PTHR43520">
    <property type="entry name" value="ATP7, ISOFORM B"/>
    <property type="match status" value="1"/>
</dbReference>
<feature type="transmembrane region" description="Helical" evidence="15">
    <location>
        <begin position="601"/>
        <end position="623"/>
    </location>
</feature>
<dbReference type="InterPro" id="IPR023299">
    <property type="entry name" value="ATPase_P-typ_cyto_dom_N"/>
</dbReference>
<dbReference type="SUPFAM" id="SSF55008">
    <property type="entry name" value="HMA, heavy metal-associated domain"/>
    <property type="match status" value="3"/>
</dbReference>
<dbReference type="PROSITE" id="PS50846">
    <property type="entry name" value="HMA_2"/>
    <property type="match status" value="3"/>
</dbReference>
<reference evidence="18" key="2">
    <citation type="journal article" date="2023" name="IMA Fungus">
        <title>Comparative genomic study of the Penicillium genus elucidates a diverse pangenome and 15 lateral gene transfer events.</title>
        <authorList>
            <person name="Petersen C."/>
            <person name="Sorensen T."/>
            <person name="Nielsen M.R."/>
            <person name="Sondergaard T.E."/>
            <person name="Sorensen J.L."/>
            <person name="Fitzpatrick D.A."/>
            <person name="Frisvad J.C."/>
            <person name="Nielsen K.L."/>
        </authorList>
    </citation>
    <scope>NUCLEOTIDE SEQUENCE</scope>
    <source>
        <strain evidence="18">IBT 30069</strain>
    </source>
</reference>
<keyword evidence="8 15" id="KW-0067">ATP-binding</keyword>
<feature type="transmembrane region" description="Helical" evidence="15">
    <location>
        <begin position="1193"/>
        <end position="1215"/>
    </location>
</feature>
<comment type="caution">
    <text evidence="18">The sequence shown here is derived from an EMBL/GenBank/DDBJ whole genome shotgun (WGS) entry which is preliminary data.</text>
</comment>
<keyword evidence="3" id="KW-0813">Transport</keyword>
<evidence type="ECO:0000256" key="15">
    <source>
        <dbReference type="RuleBase" id="RU362081"/>
    </source>
</evidence>
<sequence>MSSVSKSLPHSTSMQSHKSETETRRSVVWVGNVHCASCIAYVNEVLSEIPSVKDIDVSILTHEVRLNHGVFVQPADLATALIHAAFEVYHVSTYDDRNNVLSELDTTTWNSRGSMLFATPRTSYSSISSNLKDKLHTNRDNSHIANCNACKKEEADKLSYQSNVNDDGASQEKAILRSAWETDLEAGEGWNEKELDSSKYQPPSPATTYPPSAHHSPRIPSPIPETPQLPSSESEEKFIARISIGGMSCASCVNSITASLEELECVKEVTINLLTNSGTVIYIGPRDNHQIVIDQIEDIGFEAFLDEVNPVVQVASSSPAQPVSDFVTEISITGMTCGSCVGAVTRGLEELSFVQNVAVNLLSHSGRIEFHGRDNLDEIVEKIEDLGYDAAVDNVHPLADTGDNKPVQARKISIRVDGMFCHHCPQKVLASLQALSDITVDEAPSERNPILKVTYLPKPPSLTIRKILATIDEANGAFSASVYHPPSIEDRSRAMQLHERTKLLLRLLFVFAVAIPTFIVGIVFMSLVSSSNQTRRYLEQKIWSGSVTRIEWALFIMATPVMVYGTDVFHTRALKEIHALWRPGSRVPILRRFYRFGSMNLLISAGTSVAYFSSLAVLIVDAVVGTKHSAASSTYFDSVVFLTLFILAGRFLEAYSKAKTGDAVASLGNLRPAEALLIQSSDLGPSEEADSDQMIRVGVDLLEVGDVVRIPHGASPPADGIVVGEGSFQFDESSLTGESRPVKKTTGDQVFTGSVNVGQPVQIEVTELGGSSMLDQIISVVREGQSKRAPLERVADLLTSHFVPIITLIAISTFIIWLALGHSGALPADYLDVAQGGWTFWSLEFAIAVFVVACPCGLALAAPTALFVGGGLAAKHGILVKGGGEAFQEASRLDAIIFDKTGTLTEGGSLKVSDHELLTKDDDFLKVAWVLARKLEESSNHPIAQAISAFCESQSGINVKSSEIQEIGGQGMKGTFTVSDGQTEQQYEAAIGNERLLDSILPSGSDSYFVSNLLSQFQTSGKSTAILSLRRIDPHSTETPFIPAIVFATSDTLRPEAIDVISELHKRHVEVFMCTGDNQTTAHAVADMLGISRSNVMANVLPAEKASFVRRVQDGTAKGPHEQSPTRPIVAFVGDGVNDSPALAAADVSIAMASGSDVAINSASFILLNSDLSTILRLVLLSRRVFTRVRMNFGWALIYNLCLIPVAAGVFYPIVSGHHDKVIGGESVTLNSHWRLSPVWAALAMALSSISVIASSLALRIDLGSVKKALRWKK</sequence>
<dbReference type="GO" id="GO:0016887">
    <property type="term" value="F:ATP hydrolysis activity"/>
    <property type="evidence" value="ECO:0007669"/>
    <property type="project" value="InterPro"/>
</dbReference>
<dbReference type="Pfam" id="PF00403">
    <property type="entry name" value="HMA"/>
    <property type="match status" value="4"/>
</dbReference>
<dbReference type="PROSITE" id="PS01229">
    <property type="entry name" value="COF_2"/>
    <property type="match status" value="1"/>
</dbReference>
<feature type="domain" description="HMA" evidence="17">
    <location>
        <begin position="24"/>
        <end position="89"/>
    </location>
</feature>
<dbReference type="PROSITE" id="PS00154">
    <property type="entry name" value="ATPASE_E1_E2"/>
    <property type="match status" value="1"/>
</dbReference>
<keyword evidence="7 15" id="KW-0547">Nucleotide-binding</keyword>
<evidence type="ECO:0000256" key="6">
    <source>
        <dbReference type="ARBA" id="ARBA00022737"/>
    </source>
</evidence>
<dbReference type="SUPFAM" id="SSF81660">
    <property type="entry name" value="Metal cation-transporting ATPase, ATP-binding domain N"/>
    <property type="match status" value="1"/>
</dbReference>
<keyword evidence="4 15" id="KW-0812">Transmembrane</keyword>
<evidence type="ECO:0000256" key="3">
    <source>
        <dbReference type="ARBA" id="ARBA00022448"/>
    </source>
</evidence>
<dbReference type="Gene3D" id="2.70.150.10">
    <property type="entry name" value="Calcium-transporting ATPase, cytoplasmic transduction domain A"/>
    <property type="match status" value="1"/>
</dbReference>
<feature type="region of interest" description="Disordered" evidence="16">
    <location>
        <begin position="191"/>
        <end position="235"/>
    </location>
</feature>
<dbReference type="CDD" id="cd00371">
    <property type="entry name" value="HMA"/>
    <property type="match status" value="3"/>
</dbReference>
<dbReference type="SFLD" id="SFLDF00027">
    <property type="entry name" value="p-type_atpase"/>
    <property type="match status" value="1"/>
</dbReference>
<dbReference type="GO" id="GO:0055070">
    <property type="term" value="P:copper ion homeostasis"/>
    <property type="evidence" value="ECO:0007669"/>
    <property type="project" value="TreeGrafter"/>
</dbReference>
<comment type="subcellular location">
    <subcellularLocation>
        <location evidence="1">Endomembrane system</location>
        <topology evidence="1">Multi-pass membrane protein</topology>
    </subcellularLocation>
    <subcellularLocation>
        <location evidence="15">Membrane</location>
    </subcellularLocation>
</comment>
<evidence type="ECO:0000256" key="2">
    <source>
        <dbReference type="ARBA" id="ARBA00006024"/>
    </source>
</evidence>
<evidence type="ECO:0000256" key="13">
    <source>
        <dbReference type="ARBA" id="ARBA00023065"/>
    </source>
</evidence>
<evidence type="ECO:0000256" key="11">
    <source>
        <dbReference type="ARBA" id="ARBA00022989"/>
    </source>
</evidence>
<dbReference type="InterPro" id="IPR023214">
    <property type="entry name" value="HAD_sf"/>
</dbReference>
<keyword evidence="14 15" id="KW-0472">Membrane</keyword>
<dbReference type="NCBIfam" id="TIGR00003">
    <property type="entry name" value="copper ion binding protein"/>
    <property type="match status" value="1"/>
</dbReference>
<dbReference type="GO" id="GO:0043682">
    <property type="term" value="F:P-type divalent copper transporter activity"/>
    <property type="evidence" value="ECO:0007669"/>
    <property type="project" value="TreeGrafter"/>
</dbReference>
<dbReference type="Gene3D" id="3.40.1110.10">
    <property type="entry name" value="Calcium-transporting ATPase, cytoplasmic domain N"/>
    <property type="match status" value="1"/>
</dbReference>
<evidence type="ECO:0000256" key="16">
    <source>
        <dbReference type="SAM" id="MobiDB-lite"/>
    </source>
</evidence>
<feature type="transmembrane region" description="Helical" evidence="15">
    <location>
        <begin position="503"/>
        <end position="527"/>
    </location>
</feature>
<organism evidence="18 19">
    <name type="scientific">Penicillium angulare</name>
    <dbReference type="NCBI Taxonomy" id="116970"/>
    <lineage>
        <taxon>Eukaryota</taxon>
        <taxon>Fungi</taxon>
        <taxon>Dikarya</taxon>
        <taxon>Ascomycota</taxon>
        <taxon>Pezizomycotina</taxon>
        <taxon>Eurotiomycetes</taxon>
        <taxon>Eurotiomycetidae</taxon>
        <taxon>Eurotiales</taxon>
        <taxon>Aspergillaceae</taxon>
        <taxon>Penicillium</taxon>
    </lineage>
</organism>
<dbReference type="Gene3D" id="3.30.70.100">
    <property type="match status" value="3"/>
</dbReference>
<dbReference type="Pfam" id="PF00122">
    <property type="entry name" value="E1-E2_ATPase"/>
    <property type="match status" value="1"/>
</dbReference>
<feature type="domain" description="HMA" evidence="17">
    <location>
        <begin position="326"/>
        <end position="391"/>
    </location>
</feature>
<dbReference type="InterPro" id="IPR018303">
    <property type="entry name" value="ATPase_P-typ_P_site"/>
</dbReference>
<keyword evidence="9" id="KW-0460">Magnesium</keyword>
<feature type="transmembrane region" description="Helical" evidence="15">
    <location>
        <begin position="635"/>
        <end position="652"/>
    </location>
</feature>
<accession>A0A9W9F370</accession>
<dbReference type="PROSITE" id="PS01047">
    <property type="entry name" value="HMA_1"/>
    <property type="match status" value="2"/>
</dbReference>